<feature type="transmembrane region" description="Helical" evidence="1">
    <location>
        <begin position="56"/>
        <end position="74"/>
    </location>
</feature>
<sequence length="409" mass="47588">MNNVHRLFRHRLFADWKFQYSIWKLVVDWIVALYIVIPGLALFLDTYVDWWQEPPSLFFALPLTILLPIAVVFCRSGTLRIFVEEADQLFLFQHRSWLKGLVAYSIAFQILANLLITGLLAFLCAPFLLAVHHVDLAGFFWFFLLLLICRINAGLFKQCLQHRWEGWRYILAQIPLLGFYTALFWAALASIGNRPLYFLLTFLLLLLLILLIFYRLSLPATLLKDISLAQTEKMKFANVFLKYMGTYTKKPIRLKKHPWLFKNSGRLFKERSADKVLTEIGLKGFLRHRSNMLFYLQVVGIYGAFLTILPSLWQWILWGGAIFFLASLGKLQWLEWINSPFVSLFVLDRKIKQKAAGRFLFFFICPGLIFLGLAVTFLTQQWFLGLVLLPVGIFLSKITADSLTFFQSN</sequence>
<feature type="transmembrane region" description="Helical" evidence="1">
    <location>
        <begin position="136"/>
        <end position="155"/>
    </location>
</feature>
<dbReference type="PATRIC" id="fig|49338.4.peg.1616"/>
<feature type="transmembrane region" description="Helical" evidence="1">
    <location>
        <begin position="101"/>
        <end position="130"/>
    </location>
</feature>
<feature type="transmembrane region" description="Helical" evidence="1">
    <location>
        <begin position="355"/>
        <end position="376"/>
    </location>
</feature>
<dbReference type="InterPro" id="IPR010288">
    <property type="entry name" value="EcsB_ABC"/>
</dbReference>
<dbReference type="AlphaFoldDB" id="A0A098AXP1"/>
<feature type="transmembrane region" description="Helical" evidence="1">
    <location>
        <begin position="382"/>
        <end position="400"/>
    </location>
</feature>
<evidence type="ECO:0000313" key="2">
    <source>
        <dbReference type="EMBL" id="CDX01388.1"/>
    </source>
</evidence>
<dbReference type="RefSeq" id="WP_005816703.1">
    <property type="nucleotide sequence ID" value="NZ_CABKQQ010000060.1"/>
</dbReference>
<feature type="transmembrane region" description="Helical" evidence="1">
    <location>
        <begin position="21"/>
        <end position="44"/>
    </location>
</feature>
<dbReference type="OMA" id="PWMFPRS"/>
<keyword evidence="1" id="KW-0472">Membrane</keyword>
<feature type="transmembrane region" description="Helical" evidence="1">
    <location>
        <begin position="315"/>
        <end position="334"/>
    </location>
</feature>
<feature type="transmembrane region" description="Helical" evidence="1">
    <location>
        <begin position="195"/>
        <end position="214"/>
    </location>
</feature>
<protein>
    <submittedName>
        <fullName evidence="2">ABC transporter EcsB</fullName>
    </submittedName>
</protein>
<organism evidence="2">
    <name type="scientific">Desulfitobacterium hafniense</name>
    <name type="common">Desulfitobacterium frappieri</name>
    <dbReference type="NCBI Taxonomy" id="49338"/>
    <lineage>
        <taxon>Bacteria</taxon>
        <taxon>Bacillati</taxon>
        <taxon>Bacillota</taxon>
        <taxon>Clostridia</taxon>
        <taxon>Eubacteriales</taxon>
        <taxon>Desulfitobacteriaceae</taxon>
        <taxon>Desulfitobacterium</taxon>
    </lineage>
</organism>
<dbReference type="EMBL" id="LK996017">
    <property type="protein sequence ID" value="CDX01388.1"/>
    <property type="molecule type" value="Genomic_DNA"/>
</dbReference>
<evidence type="ECO:0000256" key="1">
    <source>
        <dbReference type="SAM" id="Phobius"/>
    </source>
</evidence>
<feature type="transmembrane region" description="Helical" evidence="1">
    <location>
        <begin position="292"/>
        <end position="309"/>
    </location>
</feature>
<proteinExistence type="predicted"/>
<dbReference type="Pfam" id="PF05975">
    <property type="entry name" value="EcsB"/>
    <property type="match status" value="1"/>
</dbReference>
<keyword evidence="1" id="KW-1133">Transmembrane helix</keyword>
<gene>
    <name evidence="2" type="ORF">DPCES_1501</name>
</gene>
<name>A0A098AXP1_DESHA</name>
<feature type="transmembrane region" description="Helical" evidence="1">
    <location>
        <begin position="167"/>
        <end position="189"/>
    </location>
</feature>
<reference evidence="2" key="1">
    <citation type="submission" date="2014-07" db="EMBL/GenBank/DDBJ databases">
        <authorList>
            <person name="Hornung V.Bastian."/>
        </authorList>
    </citation>
    <scope>NUCLEOTIDE SEQUENCE</scope>
    <source>
        <strain evidence="2">PCE-S</strain>
    </source>
</reference>
<dbReference type="GO" id="GO:0016020">
    <property type="term" value="C:membrane"/>
    <property type="evidence" value="ECO:0007669"/>
    <property type="project" value="InterPro"/>
</dbReference>
<accession>A0A098AXP1</accession>
<keyword evidence="1" id="KW-0812">Transmembrane</keyword>